<gene>
    <name evidence="1" type="ORF">ERS013165_01796</name>
</gene>
<evidence type="ECO:0000313" key="2">
    <source>
        <dbReference type="Proteomes" id="UP000044806"/>
    </source>
</evidence>
<dbReference type="EMBL" id="CWOW01000008">
    <property type="protein sequence ID" value="CSA52983.1"/>
    <property type="molecule type" value="Genomic_DNA"/>
</dbReference>
<sequence>MGFNQRGHQLNVALTVIQTGDIVERFATTVQKDFLVLLSNFFQRF</sequence>
<proteinExistence type="predicted"/>
<dbReference type="AlphaFoldDB" id="A0A655QC84"/>
<reference evidence="1 2" key="1">
    <citation type="submission" date="2015-07" db="EMBL/GenBank/DDBJ databases">
        <authorList>
            <consortium name="Pathogen Informatics"/>
        </authorList>
    </citation>
    <scope>NUCLEOTIDE SEQUENCE [LARGE SCALE GENOMIC DNA]</scope>
    <source>
        <strain evidence="1 2">A51</strain>
    </source>
</reference>
<evidence type="ECO:0000313" key="1">
    <source>
        <dbReference type="EMBL" id="CSA52983.1"/>
    </source>
</evidence>
<accession>A0A655QC84</accession>
<protein>
    <submittedName>
        <fullName evidence="1">Uncharacterized protein</fullName>
    </submittedName>
</protein>
<dbReference type="Proteomes" id="UP000044806">
    <property type="component" value="Unassembled WGS sequence"/>
</dbReference>
<name>A0A655QC84_VIBCL</name>
<organism evidence="1 2">
    <name type="scientific">Vibrio cholerae</name>
    <dbReference type="NCBI Taxonomy" id="666"/>
    <lineage>
        <taxon>Bacteria</taxon>
        <taxon>Pseudomonadati</taxon>
        <taxon>Pseudomonadota</taxon>
        <taxon>Gammaproteobacteria</taxon>
        <taxon>Vibrionales</taxon>
        <taxon>Vibrionaceae</taxon>
        <taxon>Vibrio</taxon>
    </lineage>
</organism>